<protein>
    <submittedName>
        <fullName evidence="2">Uncharacterized protein</fullName>
    </submittedName>
</protein>
<name>A0ABV8LJI3_9ACTN</name>
<dbReference type="Proteomes" id="UP001595816">
    <property type="component" value="Unassembled WGS sequence"/>
</dbReference>
<feature type="transmembrane region" description="Helical" evidence="1">
    <location>
        <begin position="126"/>
        <end position="147"/>
    </location>
</feature>
<comment type="caution">
    <text evidence="2">The sequence shown here is derived from an EMBL/GenBank/DDBJ whole genome shotgun (WGS) entry which is preliminary data.</text>
</comment>
<keyword evidence="3" id="KW-1185">Reference proteome</keyword>
<sequence length="201" mass="21450">MRAWRMSTVRANGRFLLSDPLWTAWMRTFAHIDTTVADQPGVRCPSCGSLGLRLAWSGVAGRPRVGSLWCLRCRTGVVMRQSDAPPCIASLPGPAVDGADPSVEDFRLVVRRHDEPVVRRWARNTAAGLMAAMGLVLIAGVAAFVTGHAQVADVLLGSVLRIVFAGYAAASVPTVVGWFRGRRAQPSDLPASPVRGEPPAA</sequence>
<reference evidence="3" key="1">
    <citation type="journal article" date="2019" name="Int. J. Syst. Evol. Microbiol.">
        <title>The Global Catalogue of Microorganisms (GCM) 10K type strain sequencing project: providing services to taxonomists for standard genome sequencing and annotation.</title>
        <authorList>
            <consortium name="The Broad Institute Genomics Platform"/>
            <consortium name="The Broad Institute Genome Sequencing Center for Infectious Disease"/>
            <person name="Wu L."/>
            <person name="Ma J."/>
        </authorList>
    </citation>
    <scope>NUCLEOTIDE SEQUENCE [LARGE SCALE GENOMIC DNA]</scope>
    <source>
        <strain evidence="3">CGMCC 4.7289</strain>
    </source>
</reference>
<evidence type="ECO:0000313" key="2">
    <source>
        <dbReference type="EMBL" id="MFC4131126.1"/>
    </source>
</evidence>
<accession>A0ABV8LJI3</accession>
<gene>
    <name evidence="2" type="ORF">ACFOZ4_10980</name>
</gene>
<evidence type="ECO:0000256" key="1">
    <source>
        <dbReference type="SAM" id="Phobius"/>
    </source>
</evidence>
<keyword evidence="1" id="KW-0472">Membrane</keyword>
<dbReference type="RefSeq" id="WP_382189512.1">
    <property type="nucleotide sequence ID" value="NZ_JBHSAY010000006.1"/>
</dbReference>
<dbReference type="EMBL" id="JBHSAY010000006">
    <property type="protein sequence ID" value="MFC4131126.1"/>
    <property type="molecule type" value="Genomic_DNA"/>
</dbReference>
<keyword evidence="1" id="KW-1133">Transmembrane helix</keyword>
<feature type="transmembrane region" description="Helical" evidence="1">
    <location>
        <begin position="159"/>
        <end position="179"/>
    </location>
</feature>
<evidence type="ECO:0000313" key="3">
    <source>
        <dbReference type="Proteomes" id="UP001595816"/>
    </source>
</evidence>
<keyword evidence="1" id="KW-0812">Transmembrane</keyword>
<proteinExistence type="predicted"/>
<organism evidence="2 3">
    <name type="scientific">Hamadaea flava</name>
    <dbReference type="NCBI Taxonomy" id="1742688"/>
    <lineage>
        <taxon>Bacteria</taxon>
        <taxon>Bacillati</taxon>
        <taxon>Actinomycetota</taxon>
        <taxon>Actinomycetes</taxon>
        <taxon>Micromonosporales</taxon>
        <taxon>Micromonosporaceae</taxon>
        <taxon>Hamadaea</taxon>
    </lineage>
</organism>